<organism evidence="16 17">
    <name type="scientific">Kouleothrix aurantiaca</name>
    <dbReference type="NCBI Taxonomy" id="186479"/>
    <lineage>
        <taxon>Bacteria</taxon>
        <taxon>Bacillati</taxon>
        <taxon>Chloroflexota</taxon>
        <taxon>Chloroflexia</taxon>
        <taxon>Chloroflexales</taxon>
        <taxon>Roseiflexineae</taxon>
        <taxon>Roseiflexaceae</taxon>
        <taxon>Kouleothrix</taxon>
    </lineage>
</organism>
<dbReference type="PANTHER" id="PTHR10031:SF0">
    <property type="entry name" value="ATPASE PROTEIN 9"/>
    <property type="match status" value="1"/>
</dbReference>
<dbReference type="InterPro" id="IPR005953">
    <property type="entry name" value="ATP_synth_csu_bac/chlpt"/>
</dbReference>
<comment type="subcellular location">
    <subcellularLocation>
        <location evidence="14">Cell membrane</location>
        <topology evidence="14">Multi-pass membrane protein</topology>
    </subcellularLocation>
    <subcellularLocation>
        <location evidence="1">Membrane</location>
        <topology evidence="1">Multi-pass membrane protein</topology>
    </subcellularLocation>
</comment>
<keyword evidence="7 14" id="KW-0375">Hydrogen ion transport</keyword>
<evidence type="ECO:0000256" key="1">
    <source>
        <dbReference type="ARBA" id="ARBA00004141"/>
    </source>
</evidence>
<proteinExistence type="inferred from homology"/>
<evidence type="ECO:0000256" key="7">
    <source>
        <dbReference type="ARBA" id="ARBA00022781"/>
    </source>
</evidence>
<evidence type="ECO:0000256" key="2">
    <source>
        <dbReference type="ARBA" id="ARBA00006704"/>
    </source>
</evidence>
<keyword evidence="5 14" id="KW-0138">CF(0)</keyword>
<keyword evidence="9 14" id="KW-0406">Ion transport</keyword>
<dbReference type="InterPro" id="IPR038662">
    <property type="entry name" value="ATP_synth_F0_csu_sf"/>
</dbReference>
<comment type="similarity">
    <text evidence="2 14">Belongs to the ATPase C chain family.</text>
</comment>
<dbReference type="InterPro" id="IPR002379">
    <property type="entry name" value="ATPase_proteolipid_c-like_dom"/>
</dbReference>
<evidence type="ECO:0000256" key="5">
    <source>
        <dbReference type="ARBA" id="ARBA00022547"/>
    </source>
</evidence>
<feature type="transmembrane region" description="Helical" evidence="14">
    <location>
        <begin position="7"/>
        <end position="30"/>
    </location>
</feature>
<evidence type="ECO:0000256" key="4">
    <source>
        <dbReference type="ARBA" id="ARBA00022475"/>
    </source>
</evidence>
<keyword evidence="11 14" id="KW-0472">Membrane</keyword>
<dbReference type="PANTHER" id="PTHR10031">
    <property type="entry name" value="ATP SYNTHASE LIPID-BINDING PROTEIN, MITOCHONDRIAL"/>
    <property type="match status" value="1"/>
</dbReference>
<feature type="domain" description="V-ATPase proteolipid subunit C-like" evidence="15">
    <location>
        <begin position="9"/>
        <end position="72"/>
    </location>
</feature>
<keyword evidence="8 14" id="KW-1133">Transmembrane helix</keyword>
<keyword evidence="4 14" id="KW-1003">Cell membrane</keyword>
<evidence type="ECO:0000256" key="11">
    <source>
        <dbReference type="ARBA" id="ARBA00023136"/>
    </source>
</evidence>
<dbReference type="GO" id="GO:0005886">
    <property type="term" value="C:plasma membrane"/>
    <property type="evidence" value="ECO:0007669"/>
    <property type="project" value="UniProtKB-SubCell"/>
</dbReference>
<keyword evidence="12 14" id="KW-0066">ATP synthesis</keyword>
<evidence type="ECO:0000256" key="3">
    <source>
        <dbReference type="ARBA" id="ARBA00022448"/>
    </source>
</evidence>
<dbReference type="PATRIC" id="fig|186479.3.peg.7133"/>
<gene>
    <name evidence="14" type="primary">atpE</name>
    <name evidence="16" type="ORF">SE17_42600</name>
</gene>
<feature type="transmembrane region" description="Helical" evidence="14">
    <location>
        <begin position="50"/>
        <end position="74"/>
    </location>
</feature>
<dbReference type="InterPro" id="IPR000454">
    <property type="entry name" value="ATP_synth_F0_csu"/>
</dbReference>
<accession>A0A0P9CWC3</accession>
<sequence>MTDAGLRLIAAALAVGLGAIGPGVGIGIVFSGALTAMGRNPEAEGTLRTYMILGFALTESLFIFALVVSLLIAFQII</sequence>
<comment type="function">
    <text evidence="14">Key component of the F(0) channel; it plays a direct role in translocation across the membrane. A homomeric c-ring of between 10-14 subunits forms the central stalk rotor element with the F(1) delta and epsilon subunits.</text>
</comment>
<reference evidence="16 17" key="1">
    <citation type="submission" date="2015-09" db="EMBL/GenBank/DDBJ databases">
        <title>Draft genome sequence of Kouleothrix aurantiaca JCM 19913.</title>
        <authorList>
            <person name="Hemp J."/>
        </authorList>
    </citation>
    <scope>NUCLEOTIDE SEQUENCE [LARGE SCALE GENOMIC DNA]</scope>
    <source>
        <strain evidence="16 17">COM-B</strain>
    </source>
</reference>
<comment type="caution">
    <text evidence="16">The sequence shown here is derived from an EMBL/GenBank/DDBJ whole genome shotgun (WGS) entry which is preliminary data.</text>
</comment>
<keyword evidence="6 14" id="KW-0812">Transmembrane</keyword>
<evidence type="ECO:0000256" key="13">
    <source>
        <dbReference type="ARBA" id="ARBA00025198"/>
    </source>
</evidence>
<evidence type="ECO:0000256" key="12">
    <source>
        <dbReference type="ARBA" id="ARBA00023310"/>
    </source>
</evidence>
<keyword evidence="3 14" id="KW-0813">Transport</keyword>
<comment type="function">
    <text evidence="13 14">F(1)F(0) ATP synthase produces ATP from ADP in the presence of a proton or sodium gradient. F-type ATPases consist of two structural domains, F(1) containing the extramembraneous catalytic core and F(0) containing the membrane proton channel, linked together by a central stalk and a peripheral stalk. During catalysis, ATP synthesis in the catalytic domain of F(1) is coupled via a rotary mechanism of the central stalk subunits to proton translocation.</text>
</comment>
<dbReference type="SUPFAM" id="SSF81333">
    <property type="entry name" value="F1F0 ATP synthase subunit C"/>
    <property type="match status" value="1"/>
</dbReference>
<keyword evidence="17" id="KW-1185">Reference proteome</keyword>
<dbReference type="GO" id="GO:0046933">
    <property type="term" value="F:proton-transporting ATP synthase activity, rotational mechanism"/>
    <property type="evidence" value="ECO:0007669"/>
    <property type="project" value="UniProtKB-UniRule"/>
</dbReference>
<dbReference type="InterPro" id="IPR035921">
    <property type="entry name" value="F/V-ATP_Csub_sf"/>
</dbReference>
<keyword evidence="10 14" id="KW-0446">Lipid-binding</keyword>
<evidence type="ECO:0000256" key="9">
    <source>
        <dbReference type="ARBA" id="ARBA00023065"/>
    </source>
</evidence>
<evidence type="ECO:0000313" key="17">
    <source>
        <dbReference type="Proteomes" id="UP000050509"/>
    </source>
</evidence>
<feature type="site" description="Reversibly protonated during proton transport" evidence="14">
    <location>
        <position position="59"/>
    </location>
</feature>
<evidence type="ECO:0000313" key="16">
    <source>
        <dbReference type="EMBL" id="KPV47268.1"/>
    </source>
</evidence>
<dbReference type="Pfam" id="PF00137">
    <property type="entry name" value="ATP-synt_C"/>
    <property type="match status" value="1"/>
</dbReference>
<evidence type="ECO:0000256" key="8">
    <source>
        <dbReference type="ARBA" id="ARBA00022989"/>
    </source>
</evidence>
<evidence type="ECO:0000256" key="14">
    <source>
        <dbReference type="HAMAP-Rule" id="MF_01396"/>
    </source>
</evidence>
<dbReference type="Gene3D" id="1.20.20.10">
    <property type="entry name" value="F1F0 ATP synthase subunit C"/>
    <property type="match status" value="1"/>
</dbReference>
<dbReference type="GO" id="GO:0045259">
    <property type="term" value="C:proton-transporting ATP synthase complex"/>
    <property type="evidence" value="ECO:0007669"/>
    <property type="project" value="UniProtKB-KW"/>
</dbReference>
<dbReference type="PROSITE" id="PS00605">
    <property type="entry name" value="ATPASE_C"/>
    <property type="match status" value="1"/>
</dbReference>
<protein>
    <recommendedName>
        <fullName evidence="14">ATP synthase subunit c</fullName>
    </recommendedName>
    <alternativeName>
        <fullName evidence="14">ATP synthase F(0) sector subunit c</fullName>
    </alternativeName>
    <alternativeName>
        <fullName evidence="14">F-type ATPase subunit c</fullName>
        <shortName evidence="14">F-ATPase subunit c</shortName>
    </alternativeName>
    <alternativeName>
        <fullName evidence="14">Lipid-binding protein</fullName>
    </alternativeName>
</protein>
<dbReference type="Proteomes" id="UP000050509">
    <property type="component" value="Unassembled WGS sequence"/>
</dbReference>
<evidence type="ECO:0000259" key="15">
    <source>
        <dbReference type="Pfam" id="PF00137"/>
    </source>
</evidence>
<dbReference type="CDD" id="cd18121">
    <property type="entry name" value="ATP-synt_Fo_c"/>
    <property type="match status" value="1"/>
</dbReference>
<dbReference type="GO" id="GO:0033177">
    <property type="term" value="C:proton-transporting two-sector ATPase complex, proton-transporting domain"/>
    <property type="evidence" value="ECO:0007669"/>
    <property type="project" value="InterPro"/>
</dbReference>
<dbReference type="AlphaFoldDB" id="A0A0P9CWC3"/>
<dbReference type="HAMAP" id="MF_01396">
    <property type="entry name" value="ATP_synth_c_bact"/>
    <property type="match status" value="1"/>
</dbReference>
<dbReference type="InterPro" id="IPR020537">
    <property type="entry name" value="ATP_synth_F0_csu_DDCD_BS"/>
</dbReference>
<dbReference type="NCBIfam" id="TIGR01260">
    <property type="entry name" value="ATP_synt_c"/>
    <property type="match status" value="1"/>
</dbReference>
<dbReference type="GO" id="GO:0008289">
    <property type="term" value="F:lipid binding"/>
    <property type="evidence" value="ECO:0007669"/>
    <property type="project" value="UniProtKB-KW"/>
</dbReference>
<dbReference type="FunFam" id="1.20.20.10:FF:000004">
    <property type="entry name" value="ATP synthase subunit c"/>
    <property type="match status" value="1"/>
</dbReference>
<dbReference type="PRINTS" id="PR00124">
    <property type="entry name" value="ATPASEC"/>
</dbReference>
<name>A0A0P9CWC3_9CHLR</name>
<evidence type="ECO:0000256" key="6">
    <source>
        <dbReference type="ARBA" id="ARBA00022692"/>
    </source>
</evidence>
<dbReference type="EMBL" id="LJCR01003430">
    <property type="protein sequence ID" value="KPV47268.1"/>
    <property type="molecule type" value="Genomic_DNA"/>
</dbReference>
<evidence type="ECO:0000256" key="10">
    <source>
        <dbReference type="ARBA" id="ARBA00023121"/>
    </source>
</evidence>